<evidence type="ECO:0000256" key="10">
    <source>
        <dbReference type="ARBA" id="ARBA00030078"/>
    </source>
</evidence>
<keyword evidence="9 13" id="KW-0472">Membrane</keyword>
<feature type="region of interest" description="Disordered" evidence="12">
    <location>
        <begin position="100"/>
        <end position="119"/>
    </location>
</feature>
<evidence type="ECO:0000256" key="12">
    <source>
        <dbReference type="SAM" id="MobiDB-lite"/>
    </source>
</evidence>
<evidence type="ECO:0000256" key="14">
    <source>
        <dbReference type="SAM" id="SignalP"/>
    </source>
</evidence>
<proteinExistence type="inferred from homology"/>
<evidence type="ECO:0000256" key="4">
    <source>
        <dbReference type="ARBA" id="ARBA00009038"/>
    </source>
</evidence>
<evidence type="ECO:0000259" key="15">
    <source>
        <dbReference type="Pfam" id="PF23860"/>
    </source>
</evidence>
<evidence type="ECO:0000259" key="16">
    <source>
        <dbReference type="Pfam" id="PF25147"/>
    </source>
</evidence>
<sequence>MFSLLAALLLAVSAQASVLSVQNARFSLTGPKSMPLRSEPLSLLYAASPPIEVGPKDLLKLTFQIVDKETGKGVQPHQTFLRFYDEQTREEGIQPVRVTPGGKAKFELNPSKPPLSLPPTPEGYPLNVTIIIGSSLYEPISAPLFDLVLPRSQPAPVDPLEAAFHPLPEIQHTFRAPHKLPPRFISAVSAAVVVAPWVVLLGLWSQVAPSPTRLFSPSVLPFVLCLGAFEVLLFWYWVDLKLGQVLLYGAGLAIPTIFAGKQALSSIGNKRVGRK</sequence>
<reference evidence="17 18" key="1">
    <citation type="journal article" date="2020" name="ISME J.">
        <title>Uncovering the hidden diversity of litter-decomposition mechanisms in mushroom-forming fungi.</title>
        <authorList>
            <person name="Floudas D."/>
            <person name="Bentzer J."/>
            <person name="Ahren D."/>
            <person name="Johansson T."/>
            <person name="Persson P."/>
            <person name="Tunlid A."/>
        </authorList>
    </citation>
    <scope>NUCLEOTIDE SEQUENCE [LARGE SCALE GENOMIC DNA]</scope>
    <source>
        <strain evidence="17 18">CBS 101986</strain>
    </source>
</reference>
<dbReference type="InterPro" id="IPR008814">
    <property type="entry name" value="Swp1"/>
</dbReference>
<feature type="signal peptide" evidence="14">
    <location>
        <begin position="1"/>
        <end position="16"/>
    </location>
</feature>
<dbReference type="GO" id="GO:0008250">
    <property type="term" value="C:oligosaccharyltransferase complex"/>
    <property type="evidence" value="ECO:0007669"/>
    <property type="project" value="InterPro"/>
</dbReference>
<keyword evidence="5 13" id="KW-0812">Transmembrane</keyword>
<organism evidence="17 18">
    <name type="scientific">Psilocybe cf. subviscida</name>
    <dbReference type="NCBI Taxonomy" id="2480587"/>
    <lineage>
        <taxon>Eukaryota</taxon>
        <taxon>Fungi</taxon>
        <taxon>Dikarya</taxon>
        <taxon>Basidiomycota</taxon>
        <taxon>Agaricomycotina</taxon>
        <taxon>Agaricomycetes</taxon>
        <taxon>Agaricomycetidae</taxon>
        <taxon>Agaricales</taxon>
        <taxon>Agaricineae</taxon>
        <taxon>Strophariaceae</taxon>
        <taxon>Psilocybe</taxon>
    </lineage>
</organism>
<evidence type="ECO:0000256" key="8">
    <source>
        <dbReference type="ARBA" id="ARBA00022989"/>
    </source>
</evidence>
<evidence type="ECO:0000256" key="5">
    <source>
        <dbReference type="ARBA" id="ARBA00022692"/>
    </source>
</evidence>
<keyword evidence="6 14" id="KW-0732">Signal</keyword>
<keyword evidence="8 13" id="KW-1133">Transmembrane helix</keyword>
<comment type="similarity">
    <text evidence="4">Belongs to the SWP1 family.</text>
</comment>
<keyword evidence="7" id="KW-0256">Endoplasmic reticulum</keyword>
<feature type="domain" description="Ribophorin II C-terminal" evidence="16">
    <location>
        <begin position="174"/>
        <end position="271"/>
    </location>
</feature>
<dbReference type="PANTHER" id="PTHR12640">
    <property type="entry name" value="RIBOPHORIN II"/>
    <property type="match status" value="1"/>
</dbReference>
<evidence type="ECO:0000256" key="3">
    <source>
        <dbReference type="ARBA" id="ARBA00004922"/>
    </source>
</evidence>
<accession>A0A8H5ATH0</accession>
<dbReference type="Pfam" id="PF23860">
    <property type="entry name" value="Ribophorin_II_3rd"/>
    <property type="match status" value="1"/>
</dbReference>
<keyword evidence="18" id="KW-1185">Reference proteome</keyword>
<protein>
    <recommendedName>
        <fullName evidence="11">Ribophorin II</fullName>
    </recommendedName>
    <alternativeName>
        <fullName evidence="10">Ribophorin-2</fullName>
    </alternativeName>
</protein>
<dbReference type="GO" id="GO:0006487">
    <property type="term" value="P:protein N-linked glycosylation"/>
    <property type="evidence" value="ECO:0007669"/>
    <property type="project" value="TreeGrafter"/>
</dbReference>
<evidence type="ECO:0000256" key="11">
    <source>
        <dbReference type="ARBA" id="ARBA00032139"/>
    </source>
</evidence>
<dbReference type="EMBL" id="JAACJJ010000057">
    <property type="protein sequence ID" value="KAF5310614.1"/>
    <property type="molecule type" value="Genomic_DNA"/>
</dbReference>
<dbReference type="UniPathway" id="UPA00378"/>
<evidence type="ECO:0000256" key="7">
    <source>
        <dbReference type="ARBA" id="ARBA00022824"/>
    </source>
</evidence>
<feature type="transmembrane region" description="Helical" evidence="13">
    <location>
        <begin position="244"/>
        <end position="264"/>
    </location>
</feature>
<evidence type="ECO:0000256" key="6">
    <source>
        <dbReference type="ARBA" id="ARBA00022729"/>
    </source>
</evidence>
<dbReference type="AlphaFoldDB" id="A0A8H5ATH0"/>
<feature type="transmembrane region" description="Helical" evidence="13">
    <location>
        <begin position="184"/>
        <end position="207"/>
    </location>
</feature>
<comment type="function">
    <text evidence="1">Subunit of the oligosaccharyl transferase (OST) complex that catalyzes the initial transfer of a defined glycan (Glc(3)Man(9)GlcNAc(2) in eukaryotes) from the lipid carrier dolichol-pyrophosphate to an asparagine residue within an Asn-X-Ser/Thr consensus motif in nascent polypeptide chains, the first step in protein N-glycosylation. N-glycosylation occurs cotranslationally and the complex associates with the Sec61 complex at the channel-forming translocon complex that mediates protein translocation across the endoplasmic reticulum (ER). All subunits are required for a maximal enzyme activity.</text>
</comment>
<feature type="transmembrane region" description="Helical" evidence="13">
    <location>
        <begin position="219"/>
        <end position="238"/>
    </location>
</feature>
<gene>
    <name evidence="17" type="ORF">D9619_007977</name>
</gene>
<evidence type="ECO:0000313" key="18">
    <source>
        <dbReference type="Proteomes" id="UP000567179"/>
    </source>
</evidence>
<dbReference type="Pfam" id="PF25147">
    <property type="entry name" value="Ribophorin_II_C"/>
    <property type="match status" value="1"/>
</dbReference>
<evidence type="ECO:0000256" key="13">
    <source>
        <dbReference type="SAM" id="Phobius"/>
    </source>
</evidence>
<dbReference type="InterPro" id="IPR055374">
    <property type="entry name" value="Ribophorin_II_3rd"/>
</dbReference>
<dbReference type="Proteomes" id="UP000567179">
    <property type="component" value="Unassembled WGS sequence"/>
</dbReference>
<evidence type="ECO:0000256" key="1">
    <source>
        <dbReference type="ARBA" id="ARBA00002791"/>
    </source>
</evidence>
<comment type="subcellular location">
    <subcellularLocation>
        <location evidence="2">Endoplasmic reticulum membrane</location>
        <topology evidence="2">Multi-pass membrane protein</topology>
    </subcellularLocation>
</comment>
<comment type="pathway">
    <text evidence="3">Protein modification; protein glycosylation.</text>
</comment>
<feature type="domain" description="Ribophorin II third" evidence="15">
    <location>
        <begin position="53"/>
        <end position="133"/>
    </location>
</feature>
<dbReference type="InterPro" id="IPR056790">
    <property type="entry name" value="Ribophorin_II_C"/>
</dbReference>
<evidence type="ECO:0000256" key="9">
    <source>
        <dbReference type="ARBA" id="ARBA00023136"/>
    </source>
</evidence>
<name>A0A8H5ATH0_9AGAR</name>
<comment type="caution">
    <text evidence="17">The sequence shown here is derived from an EMBL/GenBank/DDBJ whole genome shotgun (WGS) entry which is preliminary data.</text>
</comment>
<dbReference type="PANTHER" id="PTHR12640:SF0">
    <property type="entry name" value="DOLICHYL-DIPHOSPHOOLIGOSACCHARIDE--PROTEIN GLYCOSYLTRANSFERASE SUBUNIT 2"/>
    <property type="match status" value="1"/>
</dbReference>
<dbReference type="OrthoDB" id="432292at2759"/>
<evidence type="ECO:0000256" key="2">
    <source>
        <dbReference type="ARBA" id="ARBA00004477"/>
    </source>
</evidence>
<feature type="chain" id="PRO_5044333292" description="Ribophorin II" evidence="14">
    <location>
        <begin position="17"/>
        <end position="275"/>
    </location>
</feature>
<evidence type="ECO:0000313" key="17">
    <source>
        <dbReference type="EMBL" id="KAF5310614.1"/>
    </source>
</evidence>